<sequence>MSNLTKDVQTTNDLNAVLNTQLANWSLLGVKLHNYHWFVKGPQFFTLHAKFEELYNTAAGYVDEIAERMLAIGGKPAATMAEYLKLATIEEASGETSAEQMVERLVADFQVIVEGLKAGIESAGEQGDDPTADLMTGMMTEVEKQNWMLSAFLGK</sequence>
<protein>
    <submittedName>
        <fullName evidence="4">Starvation-inducible DNA-binding protein</fullName>
    </submittedName>
</protein>
<dbReference type="Gene3D" id="1.20.1260.10">
    <property type="match status" value="1"/>
</dbReference>
<evidence type="ECO:0000256" key="2">
    <source>
        <dbReference type="RuleBase" id="RU003875"/>
    </source>
</evidence>
<dbReference type="PANTHER" id="PTHR42932:SF1">
    <property type="entry name" value="GENERAL STRESS PROTEIN 20U"/>
    <property type="match status" value="1"/>
</dbReference>
<comment type="similarity">
    <text evidence="1 2">Belongs to the Dps family.</text>
</comment>
<dbReference type="Proteomes" id="UP000192940">
    <property type="component" value="Chromosome I"/>
</dbReference>
<name>A0A1X7HPP4_9BACL</name>
<dbReference type="InterPro" id="IPR009078">
    <property type="entry name" value="Ferritin-like_SF"/>
</dbReference>
<dbReference type="PROSITE" id="PS00818">
    <property type="entry name" value="DPS_1"/>
    <property type="match status" value="1"/>
</dbReference>
<dbReference type="SUPFAM" id="SSF47240">
    <property type="entry name" value="Ferritin-like"/>
    <property type="match status" value="1"/>
</dbReference>
<feature type="domain" description="Ferritin/DPS" evidence="3">
    <location>
        <begin position="16"/>
        <end position="155"/>
    </location>
</feature>
<organism evidence="4 5">
    <name type="scientific">Paenibacillus uliginis N3/975</name>
    <dbReference type="NCBI Taxonomy" id="1313296"/>
    <lineage>
        <taxon>Bacteria</taxon>
        <taxon>Bacillati</taxon>
        <taxon>Bacillota</taxon>
        <taxon>Bacilli</taxon>
        <taxon>Bacillales</taxon>
        <taxon>Paenibacillaceae</taxon>
        <taxon>Paenibacillus</taxon>
    </lineage>
</organism>
<keyword evidence="5" id="KW-1185">Reference proteome</keyword>
<reference evidence="5" key="1">
    <citation type="submission" date="2017-04" db="EMBL/GenBank/DDBJ databases">
        <authorList>
            <person name="Varghese N."/>
            <person name="Submissions S."/>
        </authorList>
    </citation>
    <scope>NUCLEOTIDE SEQUENCE [LARGE SCALE GENOMIC DNA]</scope>
    <source>
        <strain evidence="5">N3/975</strain>
    </source>
</reference>
<keyword evidence="4" id="KW-0238">DNA-binding</keyword>
<dbReference type="InterPro" id="IPR002177">
    <property type="entry name" value="DPS_DNA-bd"/>
</dbReference>
<proteinExistence type="inferred from homology"/>
<dbReference type="PANTHER" id="PTHR42932">
    <property type="entry name" value="GENERAL STRESS PROTEIN 20U"/>
    <property type="match status" value="1"/>
</dbReference>
<dbReference type="AlphaFoldDB" id="A0A1X7HPP4"/>
<dbReference type="CDD" id="cd01043">
    <property type="entry name" value="DPS"/>
    <property type="match status" value="1"/>
</dbReference>
<evidence type="ECO:0000313" key="5">
    <source>
        <dbReference type="Proteomes" id="UP000192940"/>
    </source>
</evidence>
<dbReference type="RefSeq" id="WP_208915409.1">
    <property type="nucleotide sequence ID" value="NZ_LT840184.1"/>
</dbReference>
<dbReference type="InterPro" id="IPR012347">
    <property type="entry name" value="Ferritin-like"/>
</dbReference>
<evidence type="ECO:0000313" key="4">
    <source>
        <dbReference type="EMBL" id="SMF89548.1"/>
    </source>
</evidence>
<accession>A0A1X7HPP4</accession>
<dbReference type="PROSITE" id="PS00819">
    <property type="entry name" value="DPS_2"/>
    <property type="match status" value="1"/>
</dbReference>
<dbReference type="PIRSF" id="PIRSF005900">
    <property type="entry name" value="Dps"/>
    <property type="match status" value="1"/>
</dbReference>
<evidence type="ECO:0000256" key="1">
    <source>
        <dbReference type="ARBA" id="ARBA00009497"/>
    </source>
</evidence>
<dbReference type="InterPro" id="IPR023188">
    <property type="entry name" value="DPS_DNA-bd_CS"/>
</dbReference>
<dbReference type="EMBL" id="LT840184">
    <property type="protein sequence ID" value="SMF89548.1"/>
    <property type="molecule type" value="Genomic_DNA"/>
</dbReference>
<dbReference type="Pfam" id="PF00210">
    <property type="entry name" value="Ferritin"/>
    <property type="match status" value="1"/>
</dbReference>
<dbReference type="GO" id="GO:0016722">
    <property type="term" value="F:oxidoreductase activity, acting on metal ions"/>
    <property type="evidence" value="ECO:0007669"/>
    <property type="project" value="InterPro"/>
</dbReference>
<dbReference type="STRING" id="1313296.SAMN05661091_4689"/>
<dbReference type="GO" id="GO:0003677">
    <property type="term" value="F:DNA binding"/>
    <property type="evidence" value="ECO:0007669"/>
    <property type="project" value="UniProtKB-KW"/>
</dbReference>
<evidence type="ECO:0000259" key="3">
    <source>
        <dbReference type="Pfam" id="PF00210"/>
    </source>
</evidence>
<dbReference type="GO" id="GO:0008199">
    <property type="term" value="F:ferric iron binding"/>
    <property type="evidence" value="ECO:0007669"/>
    <property type="project" value="InterPro"/>
</dbReference>
<dbReference type="InterPro" id="IPR008331">
    <property type="entry name" value="Ferritin_DPS_dom"/>
</dbReference>
<dbReference type="PRINTS" id="PR01346">
    <property type="entry name" value="HELNAPAPROT"/>
</dbReference>
<gene>
    <name evidence="4" type="ORF">SAMN05661091_4689</name>
</gene>